<organism evidence="3">
    <name type="scientific">Salmonella montevideo</name>
    <dbReference type="NCBI Taxonomy" id="115981"/>
    <lineage>
        <taxon>Bacteria</taxon>
        <taxon>Pseudomonadati</taxon>
        <taxon>Pseudomonadota</taxon>
        <taxon>Gammaproteobacteria</taxon>
        <taxon>Enterobacterales</taxon>
        <taxon>Enterobacteriaceae</taxon>
        <taxon>Salmonella</taxon>
    </lineage>
</organism>
<feature type="coiled-coil region" evidence="1">
    <location>
        <begin position="359"/>
        <end position="393"/>
    </location>
</feature>
<feature type="coiled-coil region" evidence="1">
    <location>
        <begin position="106"/>
        <end position="133"/>
    </location>
</feature>
<evidence type="ECO:0000256" key="1">
    <source>
        <dbReference type="SAM" id="Coils"/>
    </source>
</evidence>
<dbReference type="InterPro" id="IPR027417">
    <property type="entry name" value="P-loop_NTPase"/>
</dbReference>
<dbReference type="InterPro" id="IPR026866">
    <property type="entry name" value="CR006_AAA"/>
</dbReference>
<dbReference type="EMBL" id="AALNLT010000009">
    <property type="protein sequence ID" value="EDB4300069.1"/>
    <property type="molecule type" value="Genomic_DNA"/>
</dbReference>
<protein>
    <submittedName>
        <fullName evidence="3">AAA family ATPase</fullName>
    </submittedName>
</protein>
<comment type="caution">
    <text evidence="3">The sequence shown here is derived from an EMBL/GenBank/DDBJ whole genome shotgun (WGS) entry which is preliminary data.</text>
</comment>
<proteinExistence type="predicted"/>
<evidence type="ECO:0000313" key="4">
    <source>
        <dbReference type="EMBL" id="EDB4300069.1"/>
    </source>
</evidence>
<dbReference type="Pfam" id="PF13166">
    <property type="entry name" value="AAA_13"/>
    <property type="match status" value="1"/>
</dbReference>
<dbReference type="EMBL" id="AALIOX010000017">
    <property type="protein sequence ID" value="EDA0012400.1"/>
    <property type="molecule type" value="Genomic_DNA"/>
</dbReference>
<accession>A0A3U8JND8</accession>
<dbReference type="SUPFAM" id="SSF52540">
    <property type="entry name" value="P-loop containing nucleoside triphosphate hydrolases"/>
    <property type="match status" value="1"/>
</dbReference>
<feature type="domain" description="Protein CR006 P-loop" evidence="2">
    <location>
        <begin position="10"/>
        <end position="711"/>
    </location>
</feature>
<gene>
    <name evidence="3" type="ORF">AXU14_19000</name>
    <name evidence="4" type="ORF">AXU32_05705</name>
</gene>
<keyword evidence="1" id="KW-0175">Coiled coil</keyword>
<feature type="coiled-coil region" evidence="1">
    <location>
        <begin position="420"/>
        <end position="447"/>
    </location>
</feature>
<reference evidence="3" key="1">
    <citation type="submission" date="2018-07" db="EMBL/GenBank/DDBJ databases">
        <authorList>
            <consortium name="GenomeTrakr network: Whole genome sequencing for foodborne pathogen traceback"/>
        </authorList>
    </citation>
    <scope>NUCLEOTIDE SEQUENCE</scope>
    <source>
        <strain evidence="3">CFSAN032143</strain>
        <strain evidence="4">CFSAN032161</strain>
    </source>
</reference>
<name>A0A3U8JND8_SALMO</name>
<sequence>MELSLKNVTSYDKNKYTKISLEKRINILYGQNGAGKSTISNFFYNPADDDYRDCRCTNINNYRPLVYNTKFIEDNFFDKDVQKGIFTLSKENTEIEKEISKKREIVKTLKIKLEATKTNYQKIKDRNHDAETSCTESIWLNTEYIRNSDVNSLMAGYLKNKRNLFTKVKSSIRLSDIDLNQLLTDYRELLNHKNTTIQTISPYNPYPISFDDENLLKTPVIDSSNSYLSETIKKLQNLDWVKKGKENYLVGDICPFCQKETIDDKFTEALEQIFDESYAQKITSIKKLKYIYELTTQEQLQLLKTQLNDCTAISIEERKTSLAHISSLEKMLKSNIELINNKIQNPSLSVILDKDKDIEESLLKDIKQYNSRINDLNEKVKQFNLTQDKIKNQFWGALRNYRNTDFEVLEKIQVENDIIIKSLEESIDSINKEIKHTDDEIKELRNKTSNIDATISSINSKLKNLGITCFYIDKHPTIKNSFVIVRSDNTPSKNVYRSLSEGEKTLITFLYFIEYCKGQTNTDEFDNRDSLIVIDDPISSLSQNYIYDIASMIHYDIFTSANKVIILTHNLYFFHELIKLAPISERKFNSTYQLFRITKNLHSSFSNISRDSLQNEYQSLWQILKDARDGKIHNVVIPNTMRNILEYYFAFVHKTNELQDELNKLAQNESNSNFKAFYRYINRGSHSDSINITDMGEITPDIYITQFKEIFRLMGDISHFNKMYEEKKNIEDTTA</sequence>
<dbReference type="AlphaFoldDB" id="A0A3U8JND8"/>
<evidence type="ECO:0000259" key="2">
    <source>
        <dbReference type="Pfam" id="PF13166"/>
    </source>
</evidence>
<dbReference type="Gene3D" id="3.40.50.300">
    <property type="entry name" value="P-loop containing nucleotide triphosphate hydrolases"/>
    <property type="match status" value="2"/>
</dbReference>
<evidence type="ECO:0000313" key="3">
    <source>
        <dbReference type="EMBL" id="EDA0012400.1"/>
    </source>
</evidence>